<feature type="compositionally biased region" description="Gly residues" evidence="1">
    <location>
        <begin position="22"/>
        <end position="32"/>
    </location>
</feature>
<name>A0A918HP17_9ACTN</name>
<sequence>MRVEDGGRGSRPASHRRHKGGFGRGPGGMLRGGRGHSVRVGGEKAAGEMNE</sequence>
<protein>
    <submittedName>
        <fullName evidence="2">Uncharacterized protein</fullName>
    </submittedName>
</protein>
<reference evidence="2" key="2">
    <citation type="submission" date="2020-09" db="EMBL/GenBank/DDBJ databases">
        <authorList>
            <person name="Sun Q."/>
            <person name="Ohkuma M."/>
        </authorList>
    </citation>
    <scope>NUCLEOTIDE SEQUENCE</scope>
    <source>
        <strain evidence="2">JCM 4125</strain>
    </source>
</reference>
<evidence type="ECO:0000313" key="3">
    <source>
        <dbReference type="Proteomes" id="UP000646776"/>
    </source>
</evidence>
<evidence type="ECO:0000313" key="2">
    <source>
        <dbReference type="EMBL" id="GGT89416.1"/>
    </source>
</evidence>
<dbReference type="EMBL" id="BMSA01000036">
    <property type="protein sequence ID" value="GGT89416.1"/>
    <property type="molecule type" value="Genomic_DNA"/>
</dbReference>
<dbReference type="Proteomes" id="UP000646776">
    <property type="component" value="Unassembled WGS sequence"/>
</dbReference>
<proteinExistence type="predicted"/>
<feature type="compositionally biased region" description="Basic and acidic residues" evidence="1">
    <location>
        <begin position="41"/>
        <end position="51"/>
    </location>
</feature>
<comment type="caution">
    <text evidence="2">The sequence shown here is derived from an EMBL/GenBank/DDBJ whole genome shotgun (WGS) entry which is preliminary data.</text>
</comment>
<evidence type="ECO:0000256" key="1">
    <source>
        <dbReference type="SAM" id="MobiDB-lite"/>
    </source>
</evidence>
<keyword evidence="3" id="KW-1185">Reference proteome</keyword>
<dbReference type="AlphaFoldDB" id="A0A918HP17"/>
<feature type="region of interest" description="Disordered" evidence="1">
    <location>
        <begin position="1"/>
        <end position="51"/>
    </location>
</feature>
<organism evidence="2 3">
    <name type="scientific">Streptomyces phaeofaciens</name>
    <dbReference type="NCBI Taxonomy" id="68254"/>
    <lineage>
        <taxon>Bacteria</taxon>
        <taxon>Bacillati</taxon>
        <taxon>Actinomycetota</taxon>
        <taxon>Actinomycetes</taxon>
        <taxon>Kitasatosporales</taxon>
        <taxon>Streptomycetaceae</taxon>
        <taxon>Streptomyces</taxon>
    </lineage>
</organism>
<accession>A0A918HP17</accession>
<gene>
    <name evidence="2" type="ORF">GCM10010226_79520</name>
</gene>
<reference evidence="2" key="1">
    <citation type="journal article" date="2014" name="Int. J. Syst. Evol. Microbiol.">
        <title>Complete genome sequence of Corynebacterium casei LMG S-19264T (=DSM 44701T), isolated from a smear-ripened cheese.</title>
        <authorList>
            <consortium name="US DOE Joint Genome Institute (JGI-PGF)"/>
            <person name="Walter F."/>
            <person name="Albersmeier A."/>
            <person name="Kalinowski J."/>
            <person name="Ruckert C."/>
        </authorList>
    </citation>
    <scope>NUCLEOTIDE SEQUENCE</scope>
    <source>
        <strain evidence="2">JCM 4125</strain>
    </source>
</reference>